<keyword evidence="4" id="KW-0227">DNA damage</keyword>
<keyword evidence="10" id="KW-0238">DNA-binding</keyword>
<dbReference type="SUPFAM" id="SSF52540">
    <property type="entry name" value="P-loop containing nucleoside triphosphate hydrolases"/>
    <property type="match status" value="1"/>
</dbReference>
<accession>L0B3D0</accession>
<feature type="domain" description="Helicase ATP-binding" evidence="14">
    <location>
        <begin position="12"/>
        <end position="325"/>
    </location>
</feature>
<keyword evidence="3" id="KW-0547">Nucleotide-binding</keyword>
<evidence type="ECO:0000256" key="7">
    <source>
        <dbReference type="ARBA" id="ARBA00022840"/>
    </source>
</evidence>
<dbReference type="eggNOG" id="KOG1132">
    <property type="taxonomic scope" value="Eukaryota"/>
</dbReference>
<dbReference type="SMART" id="SM00488">
    <property type="entry name" value="DEXDc2"/>
    <property type="match status" value="1"/>
</dbReference>
<dbReference type="GO" id="GO:0005524">
    <property type="term" value="F:ATP binding"/>
    <property type="evidence" value="ECO:0007669"/>
    <property type="project" value="UniProtKB-KW"/>
</dbReference>
<dbReference type="GO" id="GO:0010569">
    <property type="term" value="P:regulation of double-strand break repair via homologous recombination"/>
    <property type="evidence" value="ECO:0007669"/>
    <property type="project" value="TreeGrafter"/>
</dbReference>
<keyword evidence="1" id="KW-0004">4Fe-4S</keyword>
<keyword evidence="5" id="KW-0378">Hydrolase</keyword>
<dbReference type="Gene3D" id="3.40.50.300">
    <property type="entry name" value="P-loop containing nucleotide triphosphate hydrolases"/>
    <property type="match status" value="2"/>
</dbReference>
<dbReference type="GO" id="GO:0003677">
    <property type="term" value="F:DNA binding"/>
    <property type="evidence" value="ECO:0007669"/>
    <property type="project" value="UniProtKB-KW"/>
</dbReference>
<dbReference type="CDD" id="cd18788">
    <property type="entry name" value="SF2_C_XPD"/>
    <property type="match status" value="1"/>
</dbReference>
<dbReference type="GO" id="GO:0046872">
    <property type="term" value="F:metal ion binding"/>
    <property type="evidence" value="ECO:0007669"/>
    <property type="project" value="UniProtKB-KW"/>
</dbReference>
<sequence length="956" mass="108754">MAKDPDSLHIIEGVEVRFPYPPYQSQKLYMEAVIKAVKNGKNALLESPTGTGKTLSLICSSLACLLNNKFNNKGGFNAPTDNANNNQYTLESSLLNKMSDLRKTPVSDQKKTKLRNRNRIHIVYASRTHTQLRQVLKEVRKSLYTNEFNSKGIKAVLLGSRDQLCINPARGNSSGEALNALCKNLVQNRKCIYHSGLKMGKVNEDMSFYELLDIEDMVSLGKSKKCCPYYAVKDAHESADLTLLPYNYLLSTTIREAMELNLQGAILIIDEAHNIESIAENAASFYIRQVDIARYMAALRRFASFHKTYLNSIKNEDKEPLHSINTSALSRLAISLKNIDEFLSNVVLDEYNDAIDSPTRHDDVGRCWFVKEIKRKHIIYNAQDIVTHMLDVLGFNELRLLKVDEIIRQSISMLSNGLLQTNQLDDSFISHYDNKTLQEDLQSLESLRIMLLRIFAKELLTCPQYFHVFITNDEKFDNSKRLTTTQPATSGWNSKIKNRQTIQYSNTKNDTHILPKILNFECLQAVPTFLRIKDEGVRSIILTSGTLAPLYVLEKQIGGNKLPFEIKLQNRHVIEPSRVWAGIVTGDKDDPHSLSSVYNTRATTPYVKALGESLLSFIKCVPSGVLVFFGSYPAMNQTVSMWKQLGLYSKMEMFKSIFIESRSSELNSAENYQELSKLDSSYGLTQAQIMEYKSHITSGKGSIFIGICRGKIAEGIDFSDDYCRGVFVCGIPYPNRYDDNTALKMDYLRRNGNCETESAKNDLAYDWYTTQAIRAINQAIGRSIRHINDYGAVLLADYRYQLSPIKQNISEWVANRLKIYQSIDDSTDSLKRFFKGATNASEPVSTTVKHYEQPSFTLDTTIKTLNSYEFLQFKSRKMFSGQKSKAMPLASQRMHMSDTLQRKESSNVNEKQDDSKHRNDENDVPSHLNGKDFTNWGTLNKWSYNGNIKPLKNSKY</sequence>
<evidence type="ECO:0000256" key="2">
    <source>
        <dbReference type="ARBA" id="ARBA00022723"/>
    </source>
</evidence>
<dbReference type="GO" id="GO:0045910">
    <property type="term" value="P:negative regulation of DNA recombination"/>
    <property type="evidence" value="ECO:0007669"/>
    <property type="project" value="TreeGrafter"/>
</dbReference>
<evidence type="ECO:0000256" key="4">
    <source>
        <dbReference type="ARBA" id="ARBA00022763"/>
    </source>
</evidence>
<name>L0B3D0_THEEQ</name>
<dbReference type="OrthoDB" id="19182at2759"/>
<dbReference type="GO" id="GO:0090657">
    <property type="term" value="P:telomeric loop disassembly"/>
    <property type="evidence" value="ECO:0007669"/>
    <property type="project" value="TreeGrafter"/>
</dbReference>
<feature type="compositionally biased region" description="Basic and acidic residues" evidence="13">
    <location>
        <begin position="900"/>
        <end position="921"/>
    </location>
</feature>
<dbReference type="GO" id="GO:0051539">
    <property type="term" value="F:4 iron, 4 sulfur cluster binding"/>
    <property type="evidence" value="ECO:0007669"/>
    <property type="project" value="UniProtKB-KW"/>
</dbReference>
<dbReference type="GO" id="GO:1904430">
    <property type="term" value="P:negative regulation of t-circle formation"/>
    <property type="evidence" value="ECO:0007669"/>
    <property type="project" value="TreeGrafter"/>
</dbReference>
<dbReference type="PANTHER" id="PTHR11472">
    <property type="entry name" value="DNA REPAIR DEAD HELICASE RAD3/XP-D SUBFAMILY MEMBER"/>
    <property type="match status" value="1"/>
</dbReference>
<evidence type="ECO:0000313" key="16">
    <source>
        <dbReference type="Proteomes" id="UP000031512"/>
    </source>
</evidence>
<dbReference type="GO" id="GO:0016818">
    <property type="term" value="F:hydrolase activity, acting on acid anhydrides, in phosphorus-containing anhydrides"/>
    <property type="evidence" value="ECO:0007669"/>
    <property type="project" value="InterPro"/>
</dbReference>
<keyword evidence="9" id="KW-0411">Iron-sulfur</keyword>
<dbReference type="KEGG" id="beq:BEWA_010460"/>
<keyword evidence="11" id="KW-0234">DNA repair</keyword>
<dbReference type="Proteomes" id="UP000031512">
    <property type="component" value="Chromosome 3"/>
</dbReference>
<dbReference type="RefSeq" id="XP_004831295.1">
    <property type="nucleotide sequence ID" value="XM_004831238.1"/>
</dbReference>
<dbReference type="Pfam" id="PF13307">
    <property type="entry name" value="Helicase_C_2"/>
    <property type="match status" value="1"/>
</dbReference>
<dbReference type="InterPro" id="IPR006555">
    <property type="entry name" value="ATP-dep_Helicase_C"/>
</dbReference>
<dbReference type="GO" id="GO:0005634">
    <property type="term" value="C:nucleus"/>
    <property type="evidence" value="ECO:0007669"/>
    <property type="project" value="TreeGrafter"/>
</dbReference>
<dbReference type="Pfam" id="PF06733">
    <property type="entry name" value="DEAD_2"/>
    <property type="match status" value="1"/>
</dbReference>
<reference evidence="15 16" key="1">
    <citation type="journal article" date="2012" name="BMC Genomics">
        <title>Comparative genomic analysis and phylogenetic position of Theileria equi.</title>
        <authorList>
            <person name="Kappmeyer L.S."/>
            <person name="Thiagarajan M."/>
            <person name="Herndon D.R."/>
            <person name="Ramsay J.D."/>
            <person name="Caler E."/>
            <person name="Djikeng A."/>
            <person name="Gillespie J.J."/>
            <person name="Lau A.O."/>
            <person name="Roalson E.H."/>
            <person name="Silva J.C."/>
            <person name="Silva M.G."/>
            <person name="Suarez C.E."/>
            <person name="Ueti M.W."/>
            <person name="Nene V.M."/>
            <person name="Mealey R.H."/>
            <person name="Knowles D.P."/>
            <person name="Brayton K.A."/>
        </authorList>
    </citation>
    <scope>NUCLEOTIDE SEQUENCE [LARGE SCALE GENOMIC DNA]</scope>
    <source>
        <strain evidence="15 16">WA</strain>
    </source>
</reference>
<protein>
    <submittedName>
        <fullName evidence="15">DNA repair helicase, putative</fullName>
    </submittedName>
</protein>
<evidence type="ECO:0000256" key="5">
    <source>
        <dbReference type="ARBA" id="ARBA00022801"/>
    </source>
</evidence>
<dbReference type="InterPro" id="IPR006554">
    <property type="entry name" value="Helicase-like_DEXD_c2"/>
</dbReference>
<dbReference type="VEuPathDB" id="PiroplasmaDB:BEWA_010460"/>
<evidence type="ECO:0000256" key="10">
    <source>
        <dbReference type="ARBA" id="ARBA00023125"/>
    </source>
</evidence>
<evidence type="ECO:0000256" key="8">
    <source>
        <dbReference type="ARBA" id="ARBA00023004"/>
    </source>
</evidence>
<dbReference type="InterPro" id="IPR014013">
    <property type="entry name" value="Helic_SF1/SF2_ATP-bd_DinG/Rad3"/>
</dbReference>
<gene>
    <name evidence="15" type="ORF">BEWA_010460</name>
</gene>
<dbReference type="InterPro" id="IPR010614">
    <property type="entry name" value="RAD3-like_helicase_DEAD"/>
</dbReference>
<keyword evidence="7" id="KW-0067">ATP-binding</keyword>
<evidence type="ECO:0000256" key="3">
    <source>
        <dbReference type="ARBA" id="ARBA00022741"/>
    </source>
</evidence>
<keyword evidence="6 15" id="KW-0347">Helicase</keyword>
<evidence type="ECO:0000256" key="6">
    <source>
        <dbReference type="ARBA" id="ARBA00022806"/>
    </source>
</evidence>
<evidence type="ECO:0000256" key="1">
    <source>
        <dbReference type="ARBA" id="ARBA00022485"/>
    </source>
</evidence>
<evidence type="ECO:0000256" key="11">
    <source>
        <dbReference type="ARBA" id="ARBA00023204"/>
    </source>
</evidence>
<dbReference type="PROSITE" id="PS51193">
    <property type="entry name" value="HELICASE_ATP_BIND_2"/>
    <property type="match status" value="1"/>
</dbReference>
<feature type="region of interest" description="Disordered" evidence="13">
    <location>
        <begin position="884"/>
        <end position="930"/>
    </location>
</feature>
<evidence type="ECO:0000256" key="13">
    <source>
        <dbReference type="SAM" id="MobiDB-lite"/>
    </source>
</evidence>
<evidence type="ECO:0000313" key="15">
    <source>
        <dbReference type="EMBL" id="AFZ81629.1"/>
    </source>
</evidence>
<proteinExistence type="predicted"/>
<dbReference type="GO" id="GO:0070182">
    <property type="term" value="F:DNA polymerase binding"/>
    <property type="evidence" value="ECO:0007669"/>
    <property type="project" value="TreeGrafter"/>
</dbReference>
<keyword evidence="16" id="KW-1185">Reference proteome</keyword>
<organism evidence="15 16">
    <name type="scientific">Theileria equi strain WA</name>
    <dbReference type="NCBI Taxonomy" id="1537102"/>
    <lineage>
        <taxon>Eukaryota</taxon>
        <taxon>Sar</taxon>
        <taxon>Alveolata</taxon>
        <taxon>Apicomplexa</taxon>
        <taxon>Aconoidasida</taxon>
        <taxon>Piroplasmida</taxon>
        <taxon>Theileriidae</taxon>
        <taxon>Theileria</taxon>
    </lineage>
</organism>
<dbReference type="AlphaFoldDB" id="L0B3D0"/>
<dbReference type="STRING" id="1537102.L0B3D0"/>
<dbReference type="SMART" id="SM00491">
    <property type="entry name" value="HELICc2"/>
    <property type="match status" value="1"/>
</dbReference>
<keyword evidence="2" id="KW-0479">Metal-binding</keyword>
<keyword evidence="8" id="KW-0408">Iron</keyword>
<keyword evidence="12" id="KW-0413">Isomerase</keyword>
<evidence type="ECO:0000259" key="14">
    <source>
        <dbReference type="PROSITE" id="PS51193"/>
    </source>
</evidence>
<dbReference type="GO" id="GO:0003678">
    <property type="term" value="F:DNA helicase activity"/>
    <property type="evidence" value="ECO:0007669"/>
    <property type="project" value="InterPro"/>
</dbReference>
<evidence type="ECO:0000256" key="9">
    <source>
        <dbReference type="ARBA" id="ARBA00023014"/>
    </source>
</evidence>
<dbReference type="InterPro" id="IPR027417">
    <property type="entry name" value="P-loop_NTPase"/>
</dbReference>
<dbReference type="EMBL" id="CP001670">
    <property type="protein sequence ID" value="AFZ81629.1"/>
    <property type="molecule type" value="Genomic_DNA"/>
</dbReference>
<dbReference type="GeneID" id="15804682"/>
<evidence type="ECO:0000256" key="12">
    <source>
        <dbReference type="ARBA" id="ARBA00023235"/>
    </source>
</evidence>
<dbReference type="GO" id="GO:0006281">
    <property type="term" value="P:DNA repair"/>
    <property type="evidence" value="ECO:0007669"/>
    <property type="project" value="UniProtKB-KW"/>
</dbReference>
<dbReference type="PANTHER" id="PTHR11472:SF34">
    <property type="entry name" value="REGULATOR OF TELOMERE ELONGATION HELICASE 1"/>
    <property type="match status" value="1"/>
</dbReference>
<dbReference type="InterPro" id="IPR045028">
    <property type="entry name" value="DinG/Rad3-like"/>
</dbReference>